<gene>
    <name evidence="1" type="ORF">S01H4_29583</name>
</gene>
<comment type="caution">
    <text evidence="1">The sequence shown here is derived from an EMBL/GenBank/DDBJ whole genome shotgun (WGS) entry which is preliminary data.</text>
</comment>
<feature type="non-terminal residue" evidence="1">
    <location>
        <position position="1"/>
    </location>
</feature>
<evidence type="ECO:0000313" key="1">
    <source>
        <dbReference type="EMBL" id="GAG81390.1"/>
    </source>
</evidence>
<organism evidence="1">
    <name type="scientific">marine sediment metagenome</name>
    <dbReference type="NCBI Taxonomy" id="412755"/>
    <lineage>
        <taxon>unclassified sequences</taxon>
        <taxon>metagenomes</taxon>
        <taxon>ecological metagenomes</taxon>
    </lineage>
</organism>
<name>X1AFQ8_9ZZZZ</name>
<reference evidence="1" key="1">
    <citation type="journal article" date="2014" name="Front. Microbiol.">
        <title>High frequency of phylogenetically diverse reductive dehalogenase-homologous genes in deep subseafloor sedimentary metagenomes.</title>
        <authorList>
            <person name="Kawai M."/>
            <person name="Futagami T."/>
            <person name="Toyoda A."/>
            <person name="Takaki Y."/>
            <person name="Nishi S."/>
            <person name="Hori S."/>
            <person name="Arai W."/>
            <person name="Tsubouchi T."/>
            <person name="Morono Y."/>
            <person name="Uchiyama I."/>
            <person name="Ito T."/>
            <person name="Fujiyama A."/>
            <person name="Inagaki F."/>
            <person name="Takami H."/>
        </authorList>
    </citation>
    <scope>NUCLEOTIDE SEQUENCE</scope>
    <source>
        <strain evidence="1">Expedition CK06-06</strain>
    </source>
</reference>
<dbReference type="AlphaFoldDB" id="X1AFQ8"/>
<protein>
    <submittedName>
        <fullName evidence="1">Uncharacterized protein</fullName>
    </submittedName>
</protein>
<dbReference type="EMBL" id="BART01015196">
    <property type="protein sequence ID" value="GAG81390.1"/>
    <property type="molecule type" value="Genomic_DNA"/>
</dbReference>
<proteinExistence type="predicted"/>
<accession>X1AFQ8</accession>
<sequence length="247" mass="27332">GRPYGILTSVIKQDGTVISTSVDAITGEPEQAGADSGQVTTTLDGVWKVDSTHLERYPGGSEGYMNAKLQLTEKARAAQSIYDEESDQNPASRCIGRTEPYITVLATIFPLEISINEEESTVSIRSGAMDYHQTVYLDGRGHPVDRERALAGHAIGWWEEDTLVVDTKLFADHLDAYQIGVPSGAGKHVVERYRLIDGGTRMEVEFMLEDHEYIVGSLTDTREMVYSPQIEITPFDCDPESARQFLN</sequence>